<gene>
    <name evidence="2" type="ORF">UABAM_04174</name>
</gene>
<dbReference type="SUPFAM" id="SSF56436">
    <property type="entry name" value="C-type lectin-like"/>
    <property type="match status" value="1"/>
</dbReference>
<dbReference type="OrthoDB" id="9812426at2"/>
<dbReference type="InterPro" id="IPR005532">
    <property type="entry name" value="SUMF_dom"/>
</dbReference>
<accession>A0A5S9IQI5</accession>
<evidence type="ECO:0000313" key="3">
    <source>
        <dbReference type="Proteomes" id="UP000326354"/>
    </source>
</evidence>
<dbReference type="Proteomes" id="UP000326354">
    <property type="component" value="Chromosome"/>
</dbReference>
<sequence>MTKDNSMEHAIDKKIVKGKSLQEVQPHTKYMACTFYLDYVDGEDLQGTEFDNCSFRGAFRDWGRDTYGLWMAISYKNIRQVMRWIRPGTFIMGSPSTEMSRQADETQHKVIISKGFWLAETACTQELWKAVTGWSGSSFAVDNCPADDVNWDDCQTFINKWNSEMVEWELCFPTEAQWEYACRAGTTTAFSFGDNIAKDQVNYDLKRTAAVKSRPCNDWGLYEMHGNVCEWCEDWYGEYDSTVVMDPVGPSDGTDRVMRGGCCSDSSGNVRSAARYKFWPNENFGEVGFRFCLRSKK</sequence>
<dbReference type="InterPro" id="IPR016187">
    <property type="entry name" value="CTDL_fold"/>
</dbReference>
<dbReference type="EMBL" id="AP019860">
    <property type="protein sequence ID" value="BBM85796.1"/>
    <property type="molecule type" value="Genomic_DNA"/>
</dbReference>
<dbReference type="Gene3D" id="3.90.1580.10">
    <property type="entry name" value="paralog of FGE (formylglycine-generating enzyme)"/>
    <property type="match status" value="1"/>
</dbReference>
<proteinExistence type="predicted"/>
<feature type="domain" description="Sulfatase-modifying factor enzyme-like" evidence="1">
    <location>
        <begin position="83"/>
        <end position="291"/>
    </location>
</feature>
<dbReference type="GO" id="GO:0120147">
    <property type="term" value="F:formylglycine-generating oxidase activity"/>
    <property type="evidence" value="ECO:0007669"/>
    <property type="project" value="TreeGrafter"/>
</dbReference>
<reference evidence="2 3" key="1">
    <citation type="submission" date="2019-08" db="EMBL/GenBank/DDBJ databases">
        <title>Complete genome sequence of Candidatus Uab amorphum.</title>
        <authorList>
            <person name="Shiratori T."/>
            <person name="Suzuki S."/>
            <person name="Kakizawa Y."/>
            <person name="Ishida K."/>
        </authorList>
    </citation>
    <scope>NUCLEOTIDE SEQUENCE [LARGE SCALE GENOMIC DNA]</scope>
    <source>
        <strain evidence="2 3">SRT547</strain>
    </source>
</reference>
<evidence type="ECO:0000313" key="2">
    <source>
        <dbReference type="EMBL" id="BBM85796.1"/>
    </source>
</evidence>
<protein>
    <recommendedName>
        <fullName evidence="1">Sulfatase-modifying factor enzyme-like domain-containing protein</fullName>
    </recommendedName>
</protein>
<dbReference type="PANTHER" id="PTHR23150">
    <property type="entry name" value="SULFATASE MODIFYING FACTOR 1, 2"/>
    <property type="match status" value="1"/>
</dbReference>
<name>A0A5S9IQI5_UABAM</name>
<keyword evidence="3" id="KW-1185">Reference proteome</keyword>
<dbReference type="PANTHER" id="PTHR23150:SF19">
    <property type="entry name" value="FORMYLGLYCINE-GENERATING ENZYME"/>
    <property type="match status" value="1"/>
</dbReference>
<organism evidence="2 3">
    <name type="scientific">Uabimicrobium amorphum</name>
    <dbReference type="NCBI Taxonomy" id="2596890"/>
    <lineage>
        <taxon>Bacteria</taxon>
        <taxon>Pseudomonadati</taxon>
        <taxon>Planctomycetota</taxon>
        <taxon>Candidatus Uabimicrobiia</taxon>
        <taxon>Candidatus Uabimicrobiales</taxon>
        <taxon>Candidatus Uabimicrobiaceae</taxon>
        <taxon>Candidatus Uabimicrobium</taxon>
    </lineage>
</organism>
<dbReference type="InterPro" id="IPR042095">
    <property type="entry name" value="SUMF_sf"/>
</dbReference>
<dbReference type="AlphaFoldDB" id="A0A5S9IQI5"/>
<dbReference type="Pfam" id="PF03781">
    <property type="entry name" value="FGE-sulfatase"/>
    <property type="match status" value="1"/>
</dbReference>
<dbReference type="KEGG" id="uam:UABAM_04174"/>
<evidence type="ECO:0000259" key="1">
    <source>
        <dbReference type="Pfam" id="PF03781"/>
    </source>
</evidence>
<dbReference type="InterPro" id="IPR051043">
    <property type="entry name" value="Sulfatase_Mod_Factor_Kinase"/>
</dbReference>